<dbReference type="InterPro" id="IPR029046">
    <property type="entry name" value="LolA/LolB/LppX"/>
</dbReference>
<feature type="chain" id="PRO_5021055249" description="Outer-membrane lipoprotein carrier protein" evidence="10">
    <location>
        <begin position="25"/>
        <end position="207"/>
    </location>
</feature>
<comment type="caution">
    <text evidence="11">The sequence shown here is derived from an EMBL/GenBank/DDBJ whole genome shotgun (WGS) entry which is preliminary data.</text>
</comment>
<reference evidence="11 12" key="1">
    <citation type="submission" date="2019-03" db="EMBL/GenBank/DDBJ databases">
        <title>Genomic Encyclopedia of Type Strains, Phase IV (KMG-IV): sequencing the most valuable type-strain genomes for metagenomic binning, comparative biology and taxonomic classification.</title>
        <authorList>
            <person name="Goeker M."/>
        </authorList>
    </citation>
    <scope>NUCLEOTIDE SEQUENCE [LARGE SCALE GENOMIC DNA]</scope>
    <source>
        <strain evidence="11 12">DSM 102852</strain>
    </source>
</reference>
<evidence type="ECO:0000256" key="6">
    <source>
        <dbReference type="ARBA" id="ARBA00022729"/>
    </source>
</evidence>
<organism evidence="11 12">
    <name type="scientific">Hydromonas duriensis</name>
    <dbReference type="NCBI Taxonomy" id="1527608"/>
    <lineage>
        <taxon>Bacteria</taxon>
        <taxon>Pseudomonadati</taxon>
        <taxon>Pseudomonadota</taxon>
        <taxon>Betaproteobacteria</taxon>
        <taxon>Burkholderiales</taxon>
        <taxon>Burkholderiaceae</taxon>
        <taxon>Hydromonas</taxon>
    </lineage>
</organism>
<dbReference type="InterPro" id="IPR018323">
    <property type="entry name" value="OM_lipoprot_carrier_LolA_Pbac"/>
</dbReference>
<dbReference type="Gene3D" id="2.50.20.10">
    <property type="entry name" value="Lipoprotein localisation LolA/LolB/LppX"/>
    <property type="match status" value="1"/>
</dbReference>
<feature type="signal peptide" evidence="10">
    <location>
        <begin position="1"/>
        <end position="24"/>
    </location>
</feature>
<dbReference type="EMBL" id="SNZE01000004">
    <property type="protein sequence ID" value="TDR32321.1"/>
    <property type="molecule type" value="Genomic_DNA"/>
</dbReference>
<dbReference type="Pfam" id="PF03548">
    <property type="entry name" value="LolA"/>
    <property type="match status" value="1"/>
</dbReference>
<dbReference type="SUPFAM" id="SSF89392">
    <property type="entry name" value="Prokaryotic lipoproteins and lipoprotein localization factors"/>
    <property type="match status" value="1"/>
</dbReference>
<comment type="subunit">
    <text evidence="3 10">Monomer.</text>
</comment>
<sequence length="207" mass="21681" precursor="true">MFKSVLPQLFATTLLVSLSHLAHATPIDDLQQFNSTTSSASGSFTQKVIGKSGSAKKVSSGTFIFARPGKFRWTYTAPYEQVLVSDGKTLSIFDKDLNQVTKRSLGSAIGSSPAAILFGGKDLSANFTLSDGGSADGRAWVTAVPKSKSGNFTKVNIGMRNGLPDAMELYDTLGQVTVLNFSGISKNSGAPASTFNFVAPAGAIQGK</sequence>
<dbReference type="InterPro" id="IPR004564">
    <property type="entry name" value="OM_lipoprot_carrier_LolA-like"/>
</dbReference>
<evidence type="ECO:0000313" key="12">
    <source>
        <dbReference type="Proteomes" id="UP000294480"/>
    </source>
</evidence>
<keyword evidence="6 10" id="KW-0732">Signal</keyword>
<keyword evidence="11" id="KW-0449">Lipoprotein</keyword>
<name>A0A4R6Y9Y3_9BURK</name>
<protein>
    <recommendedName>
        <fullName evidence="4 10">Outer-membrane lipoprotein carrier protein</fullName>
    </recommendedName>
</protein>
<comment type="similarity">
    <text evidence="2 10">Belongs to the LolA family.</text>
</comment>
<evidence type="ECO:0000256" key="2">
    <source>
        <dbReference type="ARBA" id="ARBA00007615"/>
    </source>
</evidence>
<dbReference type="GO" id="GO:0042597">
    <property type="term" value="C:periplasmic space"/>
    <property type="evidence" value="ECO:0007669"/>
    <property type="project" value="UniProtKB-SubCell"/>
</dbReference>
<dbReference type="GO" id="GO:0042953">
    <property type="term" value="P:lipoprotein transport"/>
    <property type="evidence" value="ECO:0007669"/>
    <property type="project" value="InterPro"/>
</dbReference>
<proteinExistence type="inferred from homology"/>
<comment type="function">
    <text evidence="10">Participates in the translocation of lipoproteins from the inner membrane to the outer membrane. Only forms a complex with a lipoprotein if the residue after the N-terminal Cys is not an aspartate (The Asp acts as a targeting signal to indicate that the lipoprotein should stay in the inner membrane).</text>
</comment>
<dbReference type="AlphaFoldDB" id="A0A4R6Y9Y3"/>
<comment type="subcellular location">
    <subcellularLocation>
        <location evidence="1 10">Periplasm</location>
    </subcellularLocation>
</comment>
<dbReference type="NCBIfam" id="TIGR00547">
    <property type="entry name" value="lolA"/>
    <property type="match status" value="1"/>
</dbReference>
<evidence type="ECO:0000313" key="11">
    <source>
        <dbReference type="EMBL" id="TDR32321.1"/>
    </source>
</evidence>
<evidence type="ECO:0000256" key="4">
    <source>
        <dbReference type="ARBA" id="ARBA00014035"/>
    </source>
</evidence>
<gene>
    <name evidence="10" type="primary">lolA</name>
    <name evidence="11" type="ORF">DFR44_10435</name>
</gene>
<evidence type="ECO:0000256" key="8">
    <source>
        <dbReference type="ARBA" id="ARBA00022927"/>
    </source>
</evidence>
<dbReference type="HAMAP" id="MF_00240">
    <property type="entry name" value="LolA"/>
    <property type="match status" value="1"/>
</dbReference>
<keyword evidence="5 10" id="KW-0813">Transport</keyword>
<evidence type="ECO:0000256" key="5">
    <source>
        <dbReference type="ARBA" id="ARBA00022448"/>
    </source>
</evidence>
<evidence type="ECO:0000256" key="7">
    <source>
        <dbReference type="ARBA" id="ARBA00022764"/>
    </source>
</evidence>
<accession>A0A4R6Y9Y3</accession>
<dbReference type="PANTHER" id="PTHR35869">
    <property type="entry name" value="OUTER-MEMBRANE LIPOPROTEIN CARRIER PROTEIN"/>
    <property type="match status" value="1"/>
</dbReference>
<keyword evidence="7 10" id="KW-0574">Periplasm</keyword>
<dbReference type="CDD" id="cd16325">
    <property type="entry name" value="LolA"/>
    <property type="match status" value="1"/>
</dbReference>
<dbReference type="GO" id="GO:0044874">
    <property type="term" value="P:lipoprotein localization to outer membrane"/>
    <property type="evidence" value="ECO:0007669"/>
    <property type="project" value="UniProtKB-UniRule"/>
</dbReference>
<dbReference type="OrthoDB" id="9787361at2"/>
<keyword evidence="9 10" id="KW-0143">Chaperone</keyword>
<dbReference type="PANTHER" id="PTHR35869:SF1">
    <property type="entry name" value="OUTER-MEMBRANE LIPOPROTEIN CARRIER PROTEIN"/>
    <property type="match status" value="1"/>
</dbReference>
<dbReference type="Proteomes" id="UP000294480">
    <property type="component" value="Unassembled WGS sequence"/>
</dbReference>
<evidence type="ECO:0000256" key="9">
    <source>
        <dbReference type="ARBA" id="ARBA00023186"/>
    </source>
</evidence>
<keyword evidence="12" id="KW-1185">Reference proteome</keyword>
<evidence type="ECO:0000256" key="3">
    <source>
        <dbReference type="ARBA" id="ARBA00011245"/>
    </source>
</evidence>
<evidence type="ECO:0000256" key="1">
    <source>
        <dbReference type="ARBA" id="ARBA00004418"/>
    </source>
</evidence>
<evidence type="ECO:0000256" key="10">
    <source>
        <dbReference type="HAMAP-Rule" id="MF_00240"/>
    </source>
</evidence>
<keyword evidence="8 10" id="KW-0653">Protein transport</keyword>